<dbReference type="InterPro" id="IPR017507">
    <property type="entry name" value="Tscrpt_reg_HipB-like"/>
</dbReference>
<dbReference type="CDD" id="cd00093">
    <property type="entry name" value="HTH_XRE"/>
    <property type="match status" value="1"/>
</dbReference>
<dbReference type="EMBL" id="JAGIOE010000001">
    <property type="protein sequence ID" value="MBP2376071.1"/>
    <property type="molecule type" value="Genomic_DNA"/>
</dbReference>
<evidence type="ECO:0000259" key="1">
    <source>
        <dbReference type="PROSITE" id="PS50943"/>
    </source>
</evidence>
<organism evidence="2 3">
    <name type="scientific">Paeniglutamicibacter psychrophenolicus</name>
    <dbReference type="NCBI Taxonomy" id="257454"/>
    <lineage>
        <taxon>Bacteria</taxon>
        <taxon>Bacillati</taxon>
        <taxon>Actinomycetota</taxon>
        <taxon>Actinomycetes</taxon>
        <taxon>Micrococcales</taxon>
        <taxon>Micrococcaceae</taxon>
        <taxon>Paeniglutamicibacter</taxon>
    </lineage>
</organism>
<dbReference type="NCBIfam" id="TIGR03070">
    <property type="entry name" value="couple_hipB"/>
    <property type="match status" value="1"/>
</dbReference>
<proteinExistence type="predicted"/>
<evidence type="ECO:0000313" key="3">
    <source>
        <dbReference type="Proteomes" id="UP000766570"/>
    </source>
</evidence>
<feature type="domain" description="HTH cro/C1-type" evidence="1">
    <location>
        <begin position="16"/>
        <end position="70"/>
    </location>
</feature>
<comment type="caution">
    <text evidence="2">The sequence shown here is derived from an EMBL/GenBank/DDBJ whole genome shotgun (WGS) entry which is preliminary data.</text>
</comment>
<accession>A0ABS4WIN4</accession>
<dbReference type="Pfam" id="PF01381">
    <property type="entry name" value="HTH_3"/>
    <property type="match status" value="1"/>
</dbReference>
<dbReference type="InterPro" id="IPR001387">
    <property type="entry name" value="Cro/C1-type_HTH"/>
</dbReference>
<dbReference type="SMART" id="SM00530">
    <property type="entry name" value="HTH_XRE"/>
    <property type="match status" value="1"/>
</dbReference>
<gene>
    <name evidence="2" type="ORF">JOF46_003983</name>
</gene>
<sequence length="92" mass="10093">MKRRFLATVDAVAQAVREGRKDKGWTQAQLATNSGVGRRFIVELEAGHMRAELGKVLAVLEALDIHAVALPSIPSGKRLEDVDLEQVVKRFG</sequence>
<dbReference type="Gene3D" id="1.10.260.40">
    <property type="entry name" value="lambda repressor-like DNA-binding domains"/>
    <property type="match status" value="1"/>
</dbReference>
<evidence type="ECO:0000313" key="2">
    <source>
        <dbReference type="EMBL" id="MBP2376071.1"/>
    </source>
</evidence>
<name>A0ABS4WIN4_9MICC</name>
<dbReference type="Proteomes" id="UP000766570">
    <property type="component" value="Unassembled WGS sequence"/>
</dbReference>
<keyword evidence="3" id="KW-1185">Reference proteome</keyword>
<protein>
    <submittedName>
        <fullName evidence="2">Y4mF family transcriptional regulator</fullName>
    </submittedName>
</protein>
<reference evidence="2 3" key="1">
    <citation type="submission" date="2021-03" db="EMBL/GenBank/DDBJ databases">
        <title>Sequencing the genomes of 1000 actinobacteria strains.</title>
        <authorList>
            <person name="Klenk H.-P."/>
        </authorList>
    </citation>
    <scope>NUCLEOTIDE SEQUENCE [LARGE SCALE GENOMIC DNA]</scope>
    <source>
        <strain evidence="2 3">DSM 15454</strain>
    </source>
</reference>
<dbReference type="RefSeq" id="WP_209910546.1">
    <property type="nucleotide sequence ID" value="NZ_BAAAMI010000023.1"/>
</dbReference>
<dbReference type="InterPro" id="IPR010982">
    <property type="entry name" value="Lambda_DNA-bd_dom_sf"/>
</dbReference>
<dbReference type="PROSITE" id="PS50943">
    <property type="entry name" value="HTH_CROC1"/>
    <property type="match status" value="1"/>
</dbReference>
<dbReference type="SUPFAM" id="SSF47413">
    <property type="entry name" value="lambda repressor-like DNA-binding domains"/>
    <property type="match status" value="1"/>
</dbReference>